<dbReference type="Gene3D" id="3.50.4.10">
    <property type="entry name" value="Hepatocyte Growth Factor"/>
    <property type="match status" value="1"/>
</dbReference>
<evidence type="ECO:0000256" key="1">
    <source>
        <dbReference type="ARBA" id="ARBA00022553"/>
    </source>
</evidence>
<dbReference type="Pfam" id="PF08276">
    <property type="entry name" value="PAN_2"/>
    <property type="match status" value="1"/>
</dbReference>
<name>A0A4V3WME1_CAMSN</name>
<evidence type="ECO:0000259" key="3">
    <source>
        <dbReference type="PROSITE" id="PS50948"/>
    </source>
</evidence>
<dbReference type="SUPFAM" id="SSF56112">
    <property type="entry name" value="Protein kinase-like (PK-like)"/>
    <property type="match status" value="1"/>
</dbReference>
<dbReference type="GO" id="GO:0004674">
    <property type="term" value="F:protein serine/threonine kinase activity"/>
    <property type="evidence" value="ECO:0007669"/>
    <property type="project" value="InterPro"/>
</dbReference>
<dbReference type="InterPro" id="IPR011009">
    <property type="entry name" value="Kinase-like_dom_sf"/>
</dbReference>
<evidence type="ECO:0000313" key="4">
    <source>
        <dbReference type="EMBL" id="THG08287.1"/>
    </source>
</evidence>
<dbReference type="FunFam" id="3.50.4.10:FF:000002">
    <property type="entry name" value="G-type lectin S-receptor-like serine/threonine-protein kinase"/>
    <property type="match status" value="1"/>
</dbReference>
<keyword evidence="5" id="KW-1185">Reference proteome</keyword>
<accession>A0A4V3WME1</accession>
<dbReference type="SMART" id="SM00473">
    <property type="entry name" value="PAN_AP"/>
    <property type="match status" value="1"/>
</dbReference>
<protein>
    <recommendedName>
        <fullName evidence="3">Apple domain-containing protein</fullName>
    </recommendedName>
</protein>
<dbReference type="CDD" id="cd01098">
    <property type="entry name" value="PAN_AP_plant"/>
    <property type="match status" value="1"/>
</dbReference>
<reference evidence="4 5" key="1">
    <citation type="journal article" date="2018" name="Proc. Natl. Acad. Sci. U.S.A.">
        <title>Draft genome sequence of Camellia sinensis var. sinensis provides insights into the evolution of the tea genome and tea quality.</title>
        <authorList>
            <person name="Wei C."/>
            <person name="Yang H."/>
            <person name="Wang S."/>
            <person name="Zhao J."/>
            <person name="Liu C."/>
            <person name="Gao L."/>
            <person name="Xia E."/>
            <person name="Lu Y."/>
            <person name="Tai Y."/>
            <person name="She G."/>
            <person name="Sun J."/>
            <person name="Cao H."/>
            <person name="Tong W."/>
            <person name="Gao Q."/>
            <person name="Li Y."/>
            <person name="Deng W."/>
            <person name="Jiang X."/>
            <person name="Wang W."/>
            <person name="Chen Q."/>
            <person name="Zhang S."/>
            <person name="Li H."/>
            <person name="Wu J."/>
            <person name="Wang P."/>
            <person name="Li P."/>
            <person name="Shi C."/>
            <person name="Zheng F."/>
            <person name="Jian J."/>
            <person name="Huang B."/>
            <person name="Shan D."/>
            <person name="Shi M."/>
            <person name="Fang C."/>
            <person name="Yue Y."/>
            <person name="Li F."/>
            <person name="Li D."/>
            <person name="Wei S."/>
            <person name="Han B."/>
            <person name="Jiang C."/>
            <person name="Yin Y."/>
            <person name="Xia T."/>
            <person name="Zhang Z."/>
            <person name="Bennetzen J.L."/>
            <person name="Zhao S."/>
            <person name="Wan X."/>
        </authorList>
    </citation>
    <scope>NUCLEOTIDE SEQUENCE [LARGE SCALE GENOMIC DNA]</scope>
    <source>
        <strain evidence="5">cv. Shuchazao</strain>
        <tissue evidence="4">Leaf</tissue>
    </source>
</reference>
<dbReference type="Proteomes" id="UP000306102">
    <property type="component" value="Unassembled WGS sequence"/>
</dbReference>
<dbReference type="PROSITE" id="PS50948">
    <property type="entry name" value="PAN"/>
    <property type="match status" value="1"/>
</dbReference>
<keyword evidence="1" id="KW-0597">Phosphoprotein</keyword>
<dbReference type="PANTHER" id="PTHR32444:SF247">
    <property type="entry name" value="OS01G0958200 PROTEIN"/>
    <property type="match status" value="1"/>
</dbReference>
<dbReference type="Gene3D" id="3.30.200.20">
    <property type="entry name" value="Phosphorylase Kinase, domain 1"/>
    <property type="match status" value="1"/>
</dbReference>
<dbReference type="PANTHER" id="PTHR32444">
    <property type="entry name" value="BULB-TYPE LECTIN DOMAIN-CONTAINING PROTEIN"/>
    <property type="match status" value="1"/>
</dbReference>
<feature type="domain" description="Apple" evidence="3">
    <location>
        <begin position="20"/>
        <end position="102"/>
    </location>
</feature>
<dbReference type="Pfam" id="PF07714">
    <property type="entry name" value="PK_Tyr_Ser-Thr"/>
    <property type="match status" value="1"/>
</dbReference>
<sequence length="285" mass="32222">MQWRNGDWCNGCVRRTPLDCHNGDGFVKYPGYKMPDTWNSWFDRNMSLRECEIVCLKNCSCMAYANLDIRRGGSGCLLWFDELIDMRELNANEQDIYVRMASFELGILMHKFEQGYTDKTQNEDLELSLFALIVIADSTIVFSINNKLGEGGFGPVYKGILEGGQEIAVKRLLMYSSQGLDEFKNEVIFFHPMLCCNGYMSLECAIDGLFSVKSDVFSFGILVLEIVSGKKNRGFYHPGHRLNLLGHAKEPGFFTARNVVEPGYLSNKEATTTCNEITVTLLSGR</sequence>
<comment type="caution">
    <text evidence="4">The sequence shown here is derived from an EMBL/GenBank/DDBJ whole genome shotgun (WGS) entry which is preliminary data.</text>
</comment>
<dbReference type="InterPro" id="IPR003609">
    <property type="entry name" value="Pan_app"/>
</dbReference>
<evidence type="ECO:0000313" key="5">
    <source>
        <dbReference type="Proteomes" id="UP000306102"/>
    </source>
</evidence>
<keyword evidence="2" id="KW-0675">Receptor</keyword>
<organism evidence="4 5">
    <name type="scientific">Camellia sinensis var. sinensis</name>
    <name type="common">China tea</name>
    <dbReference type="NCBI Taxonomy" id="542762"/>
    <lineage>
        <taxon>Eukaryota</taxon>
        <taxon>Viridiplantae</taxon>
        <taxon>Streptophyta</taxon>
        <taxon>Embryophyta</taxon>
        <taxon>Tracheophyta</taxon>
        <taxon>Spermatophyta</taxon>
        <taxon>Magnoliopsida</taxon>
        <taxon>eudicotyledons</taxon>
        <taxon>Gunneridae</taxon>
        <taxon>Pentapetalae</taxon>
        <taxon>asterids</taxon>
        <taxon>Ericales</taxon>
        <taxon>Theaceae</taxon>
        <taxon>Camellia</taxon>
    </lineage>
</organism>
<dbReference type="AlphaFoldDB" id="A0A4V3WME1"/>
<dbReference type="EMBL" id="SDRB02009417">
    <property type="protein sequence ID" value="THG08287.1"/>
    <property type="molecule type" value="Genomic_DNA"/>
</dbReference>
<dbReference type="InterPro" id="IPR001245">
    <property type="entry name" value="Ser-Thr/Tyr_kinase_cat_dom"/>
</dbReference>
<dbReference type="InterPro" id="IPR021820">
    <property type="entry name" value="S-locus_recpt_kinase_C"/>
</dbReference>
<proteinExistence type="predicted"/>
<gene>
    <name evidence="4" type="ORF">TEA_006530</name>
</gene>
<dbReference type="Pfam" id="PF11883">
    <property type="entry name" value="DUF3403"/>
    <property type="match status" value="1"/>
</dbReference>
<dbReference type="Gene3D" id="1.10.510.10">
    <property type="entry name" value="Transferase(Phosphotransferase) domain 1"/>
    <property type="match status" value="1"/>
</dbReference>
<evidence type="ECO:0000256" key="2">
    <source>
        <dbReference type="ARBA" id="ARBA00023170"/>
    </source>
</evidence>